<feature type="transmembrane region" description="Helical" evidence="5">
    <location>
        <begin position="1158"/>
        <end position="1180"/>
    </location>
</feature>
<dbReference type="PANTHER" id="PTHR47767">
    <property type="entry name" value="ADHESION G PROTEIN-COUPLED RECEPTOR G7"/>
    <property type="match status" value="1"/>
</dbReference>
<dbReference type="PANTHER" id="PTHR47767:SF1">
    <property type="entry name" value="ADHESION G PROTEIN-COUPLED RECEPTOR G7"/>
    <property type="match status" value="1"/>
</dbReference>
<dbReference type="FunFam" id="1.20.1070.10:FF:000290">
    <property type="entry name" value="GG11888"/>
    <property type="match status" value="1"/>
</dbReference>
<evidence type="ECO:0000313" key="9">
    <source>
        <dbReference type="Proteomes" id="UP000095300"/>
    </source>
</evidence>
<name>A0A1I8NYF9_STOCA</name>
<keyword evidence="6" id="KW-0732">Signal</keyword>
<dbReference type="Pfam" id="PF00002">
    <property type="entry name" value="7tm_2"/>
    <property type="match status" value="1"/>
</dbReference>
<evidence type="ECO:0000256" key="1">
    <source>
        <dbReference type="ARBA" id="ARBA00004141"/>
    </source>
</evidence>
<dbReference type="InterPro" id="IPR046338">
    <property type="entry name" value="GAIN_dom_sf"/>
</dbReference>
<dbReference type="InterPro" id="IPR000832">
    <property type="entry name" value="GPCR_2_secretin-like"/>
</dbReference>
<reference evidence="8" key="1">
    <citation type="submission" date="2020-05" db="UniProtKB">
        <authorList>
            <consortium name="EnsemblMetazoa"/>
        </authorList>
    </citation>
    <scope>IDENTIFICATION</scope>
    <source>
        <strain evidence="8">USDA</strain>
    </source>
</reference>
<sequence length="1329" mass="152583">MDPQTSISKIVYLLIVAAGATTFEPIKRTLANECSTERTNSSNATFIWRQSHPGLDFVISEPDVCWQNNSIVVRQCDAEANKTWKPAVEECETFRITNSKCPEDLTEESINGKSMCLKISEKRQRFNETYCYGSSHILKSYDKELLRILLRKNIDRIWLPVKRIENRAFNPYFIRLPGVRWNKLYDEFTFGQHIASADNHCVGAYLSQVQDVPQIKIEPTNCNDNLHAVCFFSCDELVSKNGCPQNFGALSYRPNECYGMTWEGHKFPQDMRMLSVSEYYEKQNALRIVFEDHKIPFGDNVEVRGTKEVPGGRWAINMSKNQLSLIPVNQRIRSLCLEHVPIRKDVEMTLRIEQEDDMLVLTVYNKFYIWSLNSKGDFTIYCFAMANYGELSKVDLQKFWENESQTKTMYKLDIMSDNPRQYWCEAHTIFGFTVVRSARIVTARRKRGHHFAFHIDYSLKKAILPNPIRKYIKLFTNDIEKMLKAQRTSDTKFDNLLVGNVRIMDILQVESSQLQFICHVTVSLKSSLVEYSSESSQSFEDEEIIRSETQVIVLERNLLKELILGMQYGLPQTVRSTEYCVPEHQWPRTAVGQTATPSTFCLQKNGLPMFRKCLGQFIEGAFWDNRSSDASQCTAKTEHIITEDLFNMDVMKFPKKNPERAVKKMRKILEHNLKALIPADVHYLAKLIRKTIKNLVKHRFSNGGNLQNYPTATYDTIWQHLNVTEILLEMDRIYNYLMRIDRKVLHSSLVLNSTNILLDTFEYMMDVISVNVLQPADSLDPQQKTTVKIDLDSDQEIDIIDHKAFGVVTKSTNNFVIFAINPKIANVSGVALFQSDIDEGDEEDDSDNVYMLRGAFSKMHYRFLFANQSVSDLLNEENIIIGTFVPETLWRRLNEISSFSNRNKSLPALRPEPLVVVKIYSNDKFFQQTDGQTESSILGKIISISIPGHDNDLPEVLPLVLTNTDYELDNEPQYCSYWNYKKWAKDGLILLQRSKLNNNTILCGCTHLTPFAYLVQGSFNLSVDSQVEFVVTKIHQNALNIITLLGCSLSVFGVIGIFVTACTFRSWRQKPNSKVLLQLSAAIALQMILFCFVNTTEHAHHLIANKIFPSCIAIGALLHYSILVQFCWMIIIAYLQFKRYVQVFGNTRPQRFFIKSTLLGWGMPTIPVALVLTFDSNSYIPHANDSNNPICYPTGRSLYIGVVMPISLVILTNLGIFVVVIFNIIKSPAGSIRHTEKSFALSQIRLLVLLFFLLGFTWIFGLMTAMGAGIAFSYLFCLTATLQGFILFIYFILMDPTTRRMWCGYLRRWFHLKDISNNASIMKDTTQSY</sequence>
<feature type="transmembrane region" description="Helical" evidence="5">
    <location>
        <begin position="1272"/>
        <end position="1293"/>
    </location>
</feature>
<dbReference type="VEuPathDB" id="VectorBase:SCAU003177"/>
<keyword evidence="4 5" id="KW-0472">Membrane</keyword>
<feature type="transmembrane region" description="Helical" evidence="5">
    <location>
        <begin position="1200"/>
        <end position="1225"/>
    </location>
</feature>
<dbReference type="Gene3D" id="2.60.220.50">
    <property type="match status" value="1"/>
</dbReference>
<feature type="transmembrane region" description="Helical" evidence="5">
    <location>
        <begin position="1041"/>
        <end position="1064"/>
    </location>
</feature>
<dbReference type="PROSITE" id="PS50261">
    <property type="entry name" value="G_PROTEIN_RECEP_F2_4"/>
    <property type="match status" value="1"/>
</dbReference>
<evidence type="ECO:0000259" key="7">
    <source>
        <dbReference type="PROSITE" id="PS50261"/>
    </source>
</evidence>
<feature type="signal peptide" evidence="6">
    <location>
        <begin position="1"/>
        <end position="22"/>
    </location>
</feature>
<feature type="chain" id="PRO_5009325827" description="G-protein coupled receptors family 2 profile 2 domain-containing protein" evidence="6">
    <location>
        <begin position="23"/>
        <end position="1329"/>
    </location>
</feature>
<dbReference type="InterPro" id="IPR017981">
    <property type="entry name" value="GPCR_2-like_7TM"/>
</dbReference>
<accession>A0A1I8NYF9</accession>
<dbReference type="InterPro" id="IPR000203">
    <property type="entry name" value="GPS"/>
</dbReference>
<evidence type="ECO:0000256" key="6">
    <source>
        <dbReference type="SAM" id="SignalP"/>
    </source>
</evidence>
<protein>
    <recommendedName>
        <fullName evidence="7">G-protein coupled receptors family 2 profile 2 domain-containing protein</fullName>
    </recommendedName>
</protein>
<dbReference type="GO" id="GO:0004930">
    <property type="term" value="F:G protein-coupled receptor activity"/>
    <property type="evidence" value="ECO:0007669"/>
    <property type="project" value="InterPro"/>
</dbReference>
<dbReference type="KEGG" id="scac:106090275"/>
<dbReference type="Proteomes" id="UP000095300">
    <property type="component" value="Unassembled WGS sequence"/>
</dbReference>
<evidence type="ECO:0000313" key="8">
    <source>
        <dbReference type="EnsemblMetazoa" id="SCAU003177-PA"/>
    </source>
</evidence>
<evidence type="ECO:0000256" key="2">
    <source>
        <dbReference type="ARBA" id="ARBA00022692"/>
    </source>
</evidence>
<evidence type="ECO:0000256" key="4">
    <source>
        <dbReference type="ARBA" id="ARBA00023136"/>
    </source>
</evidence>
<dbReference type="STRING" id="35570.A0A1I8NYF9"/>
<dbReference type="GO" id="GO:0007166">
    <property type="term" value="P:cell surface receptor signaling pathway"/>
    <property type="evidence" value="ECO:0007669"/>
    <property type="project" value="InterPro"/>
</dbReference>
<keyword evidence="3 5" id="KW-1133">Transmembrane helix</keyword>
<dbReference type="CDD" id="cd15040">
    <property type="entry name" value="7tmB2_Adhesion"/>
    <property type="match status" value="1"/>
</dbReference>
<gene>
    <name evidence="8" type="primary">106090275</name>
</gene>
<keyword evidence="2 5" id="KW-0812">Transmembrane</keyword>
<organism evidence="8 9">
    <name type="scientific">Stomoxys calcitrans</name>
    <name type="common">Stable fly</name>
    <name type="synonym">Conops calcitrans</name>
    <dbReference type="NCBI Taxonomy" id="35570"/>
    <lineage>
        <taxon>Eukaryota</taxon>
        <taxon>Metazoa</taxon>
        <taxon>Ecdysozoa</taxon>
        <taxon>Arthropoda</taxon>
        <taxon>Hexapoda</taxon>
        <taxon>Insecta</taxon>
        <taxon>Pterygota</taxon>
        <taxon>Neoptera</taxon>
        <taxon>Endopterygota</taxon>
        <taxon>Diptera</taxon>
        <taxon>Brachycera</taxon>
        <taxon>Muscomorpha</taxon>
        <taxon>Muscoidea</taxon>
        <taxon>Muscidae</taxon>
        <taxon>Stomoxys</taxon>
    </lineage>
</organism>
<evidence type="ECO:0000256" key="3">
    <source>
        <dbReference type="ARBA" id="ARBA00022989"/>
    </source>
</evidence>
<feature type="domain" description="G-protein coupled receptors family 2 profile 2" evidence="7">
    <location>
        <begin position="1039"/>
        <end position="1295"/>
    </location>
</feature>
<dbReference type="EnsemblMetazoa" id="SCAU003177-RA">
    <property type="protein sequence ID" value="SCAU003177-PA"/>
    <property type="gene ID" value="SCAU003177"/>
</dbReference>
<feature type="transmembrane region" description="Helical" evidence="5">
    <location>
        <begin position="1246"/>
        <end position="1266"/>
    </location>
</feature>
<keyword evidence="9" id="KW-1185">Reference proteome</keyword>
<dbReference type="OrthoDB" id="10037534at2759"/>
<evidence type="ECO:0000256" key="5">
    <source>
        <dbReference type="SAM" id="Phobius"/>
    </source>
</evidence>
<dbReference type="GO" id="GO:0016020">
    <property type="term" value="C:membrane"/>
    <property type="evidence" value="ECO:0007669"/>
    <property type="project" value="UniProtKB-SubCell"/>
</dbReference>
<dbReference type="InterPro" id="IPR053066">
    <property type="entry name" value="ADGR_G7"/>
</dbReference>
<comment type="subcellular location">
    <subcellularLocation>
        <location evidence="1">Membrane</location>
        <topology evidence="1">Multi-pass membrane protein</topology>
    </subcellularLocation>
</comment>
<feature type="transmembrane region" description="Helical" evidence="5">
    <location>
        <begin position="1107"/>
        <end position="1137"/>
    </location>
</feature>
<dbReference type="Pfam" id="PF01825">
    <property type="entry name" value="GPS"/>
    <property type="match status" value="1"/>
</dbReference>
<proteinExistence type="predicted"/>
<feature type="transmembrane region" description="Helical" evidence="5">
    <location>
        <begin position="1076"/>
        <end position="1095"/>
    </location>
</feature>
<dbReference type="Gene3D" id="1.20.1070.10">
    <property type="entry name" value="Rhodopsin 7-helix transmembrane proteins"/>
    <property type="match status" value="1"/>
</dbReference>